<dbReference type="OrthoDB" id="10368898at2759"/>
<sequence>MVKEIEYAVSKGEWENVTSLLEKNEEPLVGSILSLTFSGYDFSGSVPPLNCLRHLFRHIPPYNRSKSFIDANADMVRRGLSTGFEFFQESFSSVSRTLKSVHTWLTTSLQTYDGTTASGVRLNFEKYEAWGLTLKEAARMYVQLDDVKSLISLSLVWPDENLISESKRASRYVTHTFQNSKSALYDLQPFMDSVIPNLPDSAPACLRLDYLVCLYGFKCGDLGDFVWPNAENVFVEFLDITEQFQDRVRTWKILECILVQVKKLYYSNTRNVVVTSLLENFEDFESLCHQTLSLEGGHTHRRLNLDSTITQLMEFLAGLGHVVDQGERKDGEAWRAKGYSDLDKYLEDPNREDKYGELQELFVESFESLSRSVKALGLQIVQEYEEKADEKLEEFKDYVGNLTTEITNTSNDSLGLGRVDLTSPNDLWNSRIRTPSIHNRERRYLLELRVDPLMSDNSLKKLHTLFSNFEEVDRKFDAFEESENTGLKLWAEVVERIKVNNKYRHDLVEDRSFIGREWKEKKSNLVLKLEEVWDTSVADVIDSTTKGIQETYADCVQDGIVFDRFVSLSYAGIDTLKSLLSEELVDLTFHDNFKNDVIDGEEIDEKQAALEEVRQRYDHANEVFEDLQDEDDIEEMIHDWISVNSEMTEALCRMERSAGISIEAEEWFNEVENFYLKVKTEVQSTVTKILKGIVETRLERFEEKRRVGKVKRLKWEKDWEEQINDMDETNESAYVEMAEELGALEKTPQGLEEFLQLEQESEPKVKFASKRCKKQVEQAETNQKKCEMELTEANNEFEFRVDAFLTAEKEEKLYEEALGEGGSVAETMEKSQEHMNKSVEKSLQGGLLIEAKYNLEVGQDKLKLAEDRLEFILDVRVHLLDRAIEFEKLKSHERYERELGVAKVMKAEAGREQAGKMAKIEDEMSLEKSWLTGECVRLEEMVKNAALTVVQEFTEERRNKFYEVGKEVSLQFKTFGPGTKIKQNSARYEMVDKKKSIDLEKINAELEEAQEDLKQAGIQQVKCAEIVDGVGRGGEEGAGWGTDFGADQGYEDMEVEDSGGEDDDDLDGDEWQQKVEAKLRRQTTAVPMNHNLRWTSAEEKEKARREKYNRENIERVKALEFLLEVEQIHGIALTDELSALFNKEEAEVKLKEIDSEFEVKNDAYEGTISFLEEKELALELFADDQWQKKFETSKKRESTKLKEAEEVKERGEERVFEAFKRANACDAVDVNSGSKVKCDGVTLYSLDVSNIPGGIAFALHVLQVNNEIIELDVKVNGRNQGGNSLRVISFLTKDVKDEGNVKVLFAIDGCSDVMTMAKYGETNLEFLLSGAPFADVHIKAVPSEELLLPFTFQFVDGCTDMPVFLTSVTVTYPDGSTGRDGGIDQDGNYTFGNLLFTMRDGPVKVEICRDGFRDRTLMFYKFGALRRKVKVMKVCLDPGEDEDEAMFNGSLYTSHRFMLTWSDVPRDMNIYVIRSDGVKVDFERKNLGANVGEYGGIKGEGKAPKRASMAHEVIIRNQAGHGPETISVLARTGMDYVIYVKNHSGEVPISESCALVEHNHTHGGFGYRVPKVLGEAGQVWVVCKIYGDGKIAELGELEEDEPEVINGAIITTGVWDHEGGE</sequence>
<proteinExistence type="predicted"/>
<organism evidence="3 4">
    <name type="scientific">Triparma laevis f. longispina</name>
    <dbReference type="NCBI Taxonomy" id="1714387"/>
    <lineage>
        <taxon>Eukaryota</taxon>
        <taxon>Sar</taxon>
        <taxon>Stramenopiles</taxon>
        <taxon>Ochrophyta</taxon>
        <taxon>Bolidophyceae</taxon>
        <taxon>Parmales</taxon>
        <taxon>Triparmaceae</taxon>
        <taxon>Triparma</taxon>
    </lineage>
</organism>
<feature type="coiled-coil region" evidence="1">
    <location>
        <begin position="992"/>
        <end position="1019"/>
    </location>
</feature>
<feature type="coiled-coil region" evidence="1">
    <location>
        <begin position="603"/>
        <end position="630"/>
    </location>
</feature>
<keyword evidence="4" id="KW-1185">Reference proteome</keyword>
<evidence type="ECO:0000313" key="3">
    <source>
        <dbReference type="EMBL" id="GMH50853.1"/>
    </source>
</evidence>
<reference evidence="4" key="1">
    <citation type="journal article" date="2023" name="Commun. Biol.">
        <title>Genome analysis of Parmales, the sister group of diatoms, reveals the evolutionary specialization of diatoms from phago-mixotrophs to photoautotrophs.</title>
        <authorList>
            <person name="Ban H."/>
            <person name="Sato S."/>
            <person name="Yoshikawa S."/>
            <person name="Yamada K."/>
            <person name="Nakamura Y."/>
            <person name="Ichinomiya M."/>
            <person name="Sato N."/>
            <person name="Blanc-Mathieu R."/>
            <person name="Endo H."/>
            <person name="Kuwata A."/>
            <person name="Ogata H."/>
        </authorList>
    </citation>
    <scope>NUCLEOTIDE SEQUENCE [LARGE SCALE GENOMIC DNA]</scope>
    <source>
        <strain evidence="4">NIES 3700</strain>
    </source>
</reference>
<dbReference type="EMBL" id="BRXW01000398">
    <property type="protein sequence ID" value="GMH50853.1"/>
    <property type="molecule type" value="Genomic_DNA"/>
</dbReference>
<name>A0A9W7DPU5_9STRA</name>
<feature type="compositionally biased region" description="Acidic residues" evidence="2">
    <location>
        <begin position="1049"/>
        <end position="1068"/>
    </location>
</feature>
<protein>
    <submittedName>
        <fullName evidence="3">Uncharacterized protein</fullName>
    </submittedName>
</protein>
<evidence type="ECO:0000313" key="4">
    <source>
        <dbReference type="Proteomes" id="UP001165122"/>
    </source>
</evidence>
<comment type="caution">
    <text evidence="3">The sequence shown here is derived from an EMBL/GenBank/DDBJ whole genome shotgun (WGS) entry which is preliminary data.</text>
</comment>
<feature type="region of interest" description="Disordered" evidence="2">
    <location>
        <begin position="1037"/>
        <end position="1068"/>
    </location>
</feature>
<gene>
    <name evidence="3" type="ORF">TrLO_g5698</name>
</gene>
<dbReference type="Proteomes" id="UP001165122">
    <property type="component" value="Unassembled WGS sequence"/>
</dbReference>
<evidence type="ECO:0000256" key="2">
    <source>
        <dbReference type="SAM" id="MobiDB-lite"/>
    </source>
</evidence>
<evidence type="ECO:0000256" key="1">
    <source>
        <dbReference type="SAM" id="Coils"/>
    </source>
</evidence>
<keyword evidence="1" id="KW-0175">Coiled coil</keyword>
<accession>A0A9W7DPU5</accession>
<feature type="coiled-coil region" evidence="1">
    <location>
        <begin position="769"/>
        <end position="796"/>
    </location>
</feature>